<evidence type="ECO:0000256" key="4">
    <source>
        <dbReference type="SAM" id="Phobius"/>
    </source>
</evidence>
<dbReference type="FunFam" id="3.30.70.270:FF:000001">
    <property type="entry name" value="Diguanylate cyclase domain protein"/>
    <property type="match status" value="1"/>
</dbReference>
<protein>
    <recommendedName>
        <fullName evidence="2">diguanylate cyclase</fullName>
        <ecNumber evidence="2">2.7.7.65</ecNumber>
    </recommendedName>
</protein>
<dbReference type="CDD" id="cd01949">
    <property type="entry name" value="GGDEF"/>
    <property type="match status" value="1"/>
</dbReference>
<sequence>MISKLRYIHDEEALFDTQRHHQVLKFVMGVTILTFIPLGIKNLVIGKTLLGLVLLIFEAALIIEAYFFIHTHRSLTQNALPLGLLILAMMLSIYELGMLVSYWLYPIVVTIVFIVPLRHALITNTLLIIGCGLTCFFHVDWPVALRFIAALIACSAISHFAVKAITLLQQELKYLSSRDALTGALNRNQLDAFLNRAITRTKRDTPCCIALIDIDKFKQVNDLYGHDTGDEVIRQVVETLNLNTRKLDLLFRLGGDEFLLLLENTEINEANLVMEKLCQHIRANHYPYHANVTLSAGVAQAYQNDETAKWVKRADIALYHAKENGRDQVCCSSD</sequence>
<dbReference type="AlphaFoldDB" id="A0A178KNA9"/>
<dbReference type="PROSITE" id="PS50887">
    <property type="entry name" value="GGDEF"/>
    <property type="match status" value="1"/>
</dbReference>
<dbReference type="InterPro" id="IPR000160">
    <property type="entry name" value="GGDEF_dom"/>
</dbReference>
<dbReference type="Proteomes" id="UP000078503">
    <property type="component" value="Unassembled WGS sequence"/>
</dbReference>
<dbReference type="Pfam" id="PF00990">
    <property type="entry name" value="GGDEF"/>
    <property type="match status" value="1"/>
</dbReference>
<comment type="catalytic activity">
    <reaction evidence="3">
        <text>2 GTP = 3',3'-c-di-GMP + 2 diphosphate</text>
        <dbReference type="Rhea" id="RHEA:24898"/>
        <dbReference type="ChEBI" id="CHEBI:33019"/>
        <dbReference type="ChEBI" id="CHEBI:37565"/>
        <dbReference type="ChEBI" id="CHEBI:58805"/>
        <dbReference type="EC" id="2.7.7.65"/>
    </reaction>
</comment>
<keyword evidence="4" id="KW-0472">Membrane</keyword>
<dbReference type="InterPro" id="IPR029787">
    <property type="entry name" value="Nucleotide_cyclase"/>
</dbReference>
<dbReference type="GO" id="GO:1902201">
    <property type="term" value="P:negative regulation of bacterial-type flagellum-dependent cell motility"/>
    <property type="evidence" value="ECO:0007669"/>
    <property type="project" value="TreeGrafter"/>
</dbReference>
<evidence type="ECO:0000256" key="1">
    <source>
        <dbReference type="ARBA" id="ARBA00001946"/>
    </source>
</evidence>
<feature type="transmembrane region" description="Helical" evidence="4">
    <location>
        <begin position="75"/>
        <end position="94"/>
    </location>
</feature>
<dbReference type="EC" id="2.7.7.65" evidence="2"/>
<dbReference type="GO" id="GO:0005886">
    <property type="term" value="C:plasma membrane"/>
    <property type="evidence" value="ECO:0007669"/>
    <property type="project" value="TreeGrafter"/>
</dbReference>
<comment type="cofactor">
    <cofactor evidence="1">
        <name>Mg(2+)</name>
        <dbReference type="ChEBI" id="CHEBI:18420"/>
    </cofactor>
</comment>
<dbReference type="SMART" id="SM00267">
    <property type="entry name" value="GGDEF"/>
    <property type="match status" value="1"/>
</dbReference>
<keyword evidence="7" id="KW-1185">Reference proteome</keyword>
<gene>
    <name evidence="6" type="ORF">A3K86_03175</name>
</gene>
<evidence type="ECO:0000313" key="7">
    <source>
        <dbReference type="Proteomes" id="UP000078503"/>
    </source>
</evidence>
<feature type="transmembrane region" description="Helical" evidence="4">
    <location>
        <begin position="49"/>
        <end position="68"/>
    </location>
</feature>
<name>A0A178KNA9_9GAMM</name>
<evidence type="ECO:0000256" key="3">
    <source>
        <dbReference type="ARBA" id="ARBA00034247"/>
    </source>
</evidence>
<dbReference type="GO" id="GO:0052621">
    <property type="term" value="F:diguanylate cyclase activity"/>
    <property type="evidence" value="ECO:0007669"/>
    <property type="project" value="UniProtKB-EC"/>
</dbReference>
<dbReference type="NCBIfam" id="TIGR00254">
    <property type="entry name" value="GGDEF"/>
    <property type="match status" value="1"/>
</dbReference>
<dbReference type="PANTHER" id="PTHR45138:SF9">
    <property type="entry name" value="DIGUANYLATE CYCLASE DGCM-RELATED"/>
    <property type="match status" value="1"/>
</dbReference>
<evidence type="ECO:0000256" key="2">
    <source>
        <dbReference type="ARBA" id="ARBA00012528"/>
    </source>
</evidence>
<dbReference type="PANTHER" id="PTHR45138">
    <property type="entry name" value="REGULATORY COMPONENTS OF SENSORY TRANSDUCTION SYSTEM"/>
    <property type="match status" value="1"/>
</dbReference>
<keyword evidence="4" id="KW-0812">Transmembrane</keyword>
<feature type="transmembrane region" description="Helical" evidence="4">
    <location>
        <begin position="124"/>
        <end position="141"/>
    </location>
</feature>
<evidence type="ECO:0000259" key="5">
    <source>
        <dbReference type="PROSITE" id="PS50887"/>
    </source>
</evidence>
<dbReference type="Gene3D" id="3.30.70.270">
    <property type="match status" value="1"/>
</dbReference>
<organism evidence="6 7">
    <name type="scientific">Photobacterium jeanii</name>
    <dbReference type="NCBI Taxonomy" id="858640"/>
    <lineage>
        <taxon>Bacteria</taxon>
        <taxon>Pseudomonadati</taxon>
        <taxon>Pseudomonadota</taxon>
        <taxon>Gammaproteobacteria</taxon>
        <taxon>Vibrionales</taxon>
        <taxon>Vibrionaceae</taxon>
        <taxon>Photobacterium</taxon>
    </lineage>
</organism>
<feature type="transmembrane region" description="Helical" evidence="4">
    <location>
        <begin position="23"/>
        <end position="43"/>
    </location>
</feature>
<dbReference type="InterPro" id="IPR043128">
    <property type="entry name" value="Rev_trsase/Diguanyl_cyclase"/>
</dbReference>
<dbReference type="SUPFAM" id="SSF55073">
    <property type="entry name" value="Nucleotide cyclase"/>
    <property type="match status" value="1"/>
</dbReference>
<feature type="transmembrane region" description="Helical" evidence="4">
    <location>
        <begin position="147"/>
        <end position="168"/>
    </location>
</feature>
<proteinExistence type="predicted"/>
<dbReference type="InterPro" id="IPR050469">
    <property type="entry name" value="Diguanylate_Cyclase"/>
</dbReference>
<reference evidence="6 7" key="1">
    <citation type="submission" date="2016-03" db="EMBL/GenBank/DDBJ databases">
        <title>Photobacterium proteolyticum sp. nov. a protease producing bacterium isolated from ocean sediments of Laizhou Bay.</title>
        <authorList>
            <person name="Li Y."/>
        </authorList>
    </citation>
    <scope>NUCLEOTIDE SEQUENCE [LARGE SCALE GENOMIC DNA]</scope>
    <source>
        <strain evidence="6 7">R-40508</strain>
    </source>
</reference>
<comment type="caution">
    <text evidence="6">The sequence shown here is derived from an EMBL/GenBank/DDBJ whole genome shotgun (WGS) entry which is preliminary data.</text>
</comment>
<accession>A0A178KNA9</accession>
<feature type="domain" description="GGDEF" evidence="5">
    <location>
        <begin position="205"/>
        <end position="334"/>
    </location>
</feature>
<dbReference type="EMBL" id="LVHF01000012">
    <property type="protein sequence ID" value="OAN18777.1"/>
    <property type="molecule type" value="Genomic_DNA"/>
</dbReference>
<dbReference type="STRING" id="858640.A3K86_03175"/>
<keyword evidence="4" id="KW-1133">Transmembrane helix</keyword>
<evidence type="ECO:0000313" key="6">
    <source>
        <dbReference type="EMBL" id="OAN18777.1"/>
    </source>
</evidence>
<dbReference type="GO" id="GO:0043709">
    <property type="term" value="P:cell adhesion involved in single-species biofilm formation"/>
    <property type="evidence" value="ECO:0007669"/>
    <property type="project" value="TreeGrafter"/>
</dbReference>